<dbReference type="OrthoDB" id="1550976at2"/>
<keyword evidence="10 14" id="KW-0418">Kinase</keyword>
<evidence type="ECO:0000313" key="17">
    <source>
        <dbReference type="EMBL" id="RAL22581.1"/>
    </source>
</evidence>
<evidence type="ECO:0000256" key="5">
    <source>
        <dbReference type="ARBA" id="ARBA00012102"/>
    </source>
</evidence>
<keyword evidence="8 14" id="KW-0808">Transferase</keyword>
<evidence type="ECO:0000256" key="1">
    <source>
        <dbReference type="ARBA" id="ARBA00001206"/>
    </source>
</evidence>
<dbReference type="NCBIfam" id="TIGR00554">
    <property type="entry name" value="panK_bact"/>
    <property type="match status" value="1"/>
</dbReference>
<evidence type="ECO:0000256" key="15">
    <source>
        <dbReference type="RuleBase" id="RU003530"/>
    </source>
</evidence>
<evidence type="ECO:0000256" key="8">
    <source>
        <dbReference type="ARBA" id="ARBA00022679"/>
    </source>
</evidence>
<reference evidence="17 18" key="2">
    <citation type="submission" date="2018-06" db="EMBL/GenBank/DDBJ databases">
        <authorList>
            <person name="Zhirakovskaya E."/>
        </authorList>
    </citation>
    <scope>NUCLEOTIDE SEQUENCE [LARGE SCALE GENOMIC DNA]</scope>
    <source>
        <strain evidence="17 18">FBKL4.011</strain>
    </source>
</reference>
<organism evidence="17 18">
    <name type="scientific">Thermoflavimicrobium daqui</name>
    <dbReference type="NCBI Taxonomy" id="2137476"/>
    <lineage>
        <taxon>Bacteria</taxon>
        <taxon>Bacillati</taxon>
        <taxon>Bacillota</taxon>
        <taxon>Bacilli</taxon>
        <taxon>Bacillales</taxon>
        <taxon>Thermoactinomycetaceae</taxon>
        <taxon>Thermoflavimicrobium</taxon>
    </lineage>
</organism>
<dbReference type="AlphaFoldDB" id="A0A364K2L4"/>
<comment type="pathway">
    <text evidence="3 14 15">Cofactor biosynthesis; coenzyme A biosynthesis; CoA from (R)-pantothenate: step 1/5.</text>
</comment>
<evidence type="ECO:0000256" key="12">
    <source>
        <dbReference type="ARBA" id="ARBA00022993"/>
    </source>
</evidence>
<dbReference type="InterPro" id="IPR027417">
    <property type="entry name" value="P-loop_NTPase"/>
</dbReference>
<keyword evidence="18" id="KW-1185">Reference proteome</keyword>
<evidence type="ECO:0000256" key="4">
    <source>
        <dbReference type="ARBA" id="ARBA00006087"/>
    </source>
</evidence>
<comment type="catalytic activity">
    <reaction evidence="1 14 15">
        <text>(R)-pantothenate + ATP = (R)-4'-phosphopantothenate + ADP + H(+)</text>
        <dbReference type="Rhea" id="RHEA:16373"/>
        <dbReference type="ChEBI" id="CHEBI:10986"/>
        <dbReference type="ChEBI" id="CHEBI:15378"/>
        <dbReference type="ChEBI" id="CHEBI:29032"/>
        <dbReference type="ChEBI" id="CHEBI:30616"/>
        <dbReference type="ChEBI" id="CHEBI:456216"/>
        <dbReference type="EC" id="2.7.1.33"/>
    </reaction>
</comment>
<dbReference type="HAMAP" id="MF_00215">
    <property type="entry name" value="Pantothen_kinase_1"/>
    <property type="match status" value="1"/>
</dbReference>
<dbReference type="PIRSF" id="PIRSF000545">
    <property type="entry name" value="Pantothenate_kin"/>
    <property type="match status" value="1"/>
</dbReference>
<name>A0A364K2L4_9BACL</name>
<gene>
    <name evidence="14" type="primary">coaA</name>
    <name evidence="17" type="ORF">DL897_14315</name>
</gene>
<keyword evidence="12 14" id="KW-0173">Coenzyme A biosynthesis</keyword>
<accession>A0A364K2L4</accession>
<evidence type="ECO:0000313" key="18">
    <source>
        <dbReference type="Proteomes" id="UP000251213"/>
    </source>
</evidence>
<dbReference type="EMBL" id="QJKK01000009">
    <property type="protein sequence ID" value="RAL22581.1"/>
    <property type="molecule type" value="Genomic_DNA"/>
</dbReference>
<evidence type="ECO:0000256" key="10">
    <source>
        <dbReference type="ARBA" id="ARBA00022777"/>
    </source>
</evidence>
<proteinExistence type="inferred from homology"/>
<dbReference type="GO" id="GO:0015937">
    <property type="term" value="P:coenzyme A biosynthetic process"/>
    <property type="evidence" value="ECO:0007669"/>
    <property type="project" value="UniProtKB-UniRule"/>
</dbReference>
<evidence type="ECO:0000256" key="2">
    <source>
        <dbReference type="ARBA" id="ARBA00004496"/>
    </source>
</evidence>
<evidence type="ECO:0000256" key="14">
    <source>
        <dbReference type="HAMAP-Rule" id="MF_00215"/>
    </source>
</evidence>
<reference evidence="17 18" key="1">
    <citation type="submission" date="2018-06" db="EMBL/GenBank/DDBJ databases">
        <title>Thermoflavimicrobium daqus sp. nov., a thermophilic microbe isolated from Moutai-flavour Daqu.</title>
        <authorList>
            <person name="Wang X."/>
            <person name="Zhou H."/>
        </authorList>
    </citation>
    <scope>NUCLEOTIDE SEQUENCE [LARGE SCALE GENOMIC DNA]</scope>
    <source>
        <strain evidence="17 18">FBKL4.011</strain>
    </source>
</reference>
<keyword evidence="9 14" id="KW-0547">Nucleotide-binding</keyword>
<dbReference type="GO" id="GO:0005524">
    <property type="term" value="F:ATP binding"/>
    <property type="evidence" value="ECO:0007669"/>
    <property type="project" value="UniProtKB-UniRule"/>
</dbReference>
<dbReference type="Gene3D" id="3.40.50.300">
    <property type="entry name" value="P-loop containing nucleotide triphosphate hydrolases"/>
    <property type="match status" value="1"/>
</dbReference>
<dbReference type="FunFam" id="3.40.50.300:FF:000242">
    <property type="entry name" value="Pantothenate kinase"/>
    <property type="match status" value="1"/>
</dbReference>
<comment type="similarity">
    <text evidence="4 14 15">Belongs to the prokaryotic pantothenate kinase family.</text>
</comment>
<dbReference type="Pfam" id="PF00485">
    <property type="entry name" value="PRK"/>
    <property type="match status" value="1"/>
</dbReference>
<evidence type="ECO:0000256" key="9">
    <source>
        <dbReference type="ARBA" id="ARBA00022741"/>
    </source>
</evidence>
<evidence type="ECO:0000256" key="3">
    <source>
        <dbReference type="ARBA" id="ARBA00005225"/>
    </source>
</evidence>
<dbReference type="GO" id="GO:0004594">
    <property type="term" value="F:pantothenate kinase activity"/>
    <property type="evidence" value="ECO:0007669"/>
    <property type="project" value="UniProtKB-UniRule"/>
</dbReference>
<feature type="domain" description="Phosphoribulokinase/uridine kinase" evidence="16">
    <location>
        <begin position="88"/>
        <end position="241"/>
    </location>
</feature>
<dbReference type="RefSeq" id="WP_113659824.1">
    <property type="nucleotide sequence ID" value="NZ_KZ845671.1"/>
</dbReference>
<evidence type="ECO:0000256" key="11">
    <source>
        <dbReference type="ARBA" id="ARBA00022840"/>
    </source>
</evidence>
<dbReference type="PANTHER" id="PTHR10285">
    <property type="entry name" value="URIDINE KINASE"/>
    <property type="match status" value="1"/>
</dbReference>
<dbReference type="EC" id="2.7.1.33" evidence="5 14"/>
<comment type="subcellular location">
    <subcellularLocation>
        <location evidence="2 14 15">Cytoplasm</location>
    </subcellularLocation>
</comment>
<protein>
    <recommendedName>
        <fullName evidence="6 14">Pantothenate kinase</fullName>
        <ecNumber evidence="5 14">2.7.1.33</ecNumber>
    </recommendedName>
    <alternativeName>
        <fullName evidence="13 14">Pantothenic acid kinase</fullName>
    </alternativeName>
</protein>
<comment type="caution">
    <text evidence="17">The sequence shown here is derived from an EMBL/GenBank/DDBJ whole genome shotgun (WGS) entry which is preliminary data.</text>
</comment>
<keyword evidence="11 14" id="KW-0067">ATP-binding</keyword>
<dbReference type="GO" id="GO:0005737">
    <property type="term" value="C:cytoplasm"/>
    <property type="evidence" value="ECO:0007669"/>
    <property type="project" value="UniProtKB-SubCell"/>
</dbReference>
<evidence type="ECO:0000256" key="6">
    <source>
        <dbReference type="ARBA" id="ARBA00015080"/>
    </source>
</evidence>
<evidence type="ECO:0000256" key="13">
    <source>
        <dbReference type="ARBA" id="ARBA00032866"/>
    </source>
</evidence>
<dbReference type="CDD" id="cd02025">
    <property type="entry name" value="PanK"/>
    <property type="match status" value="1"/>
</dbReference>
<dbReference type="Proteomes" id="UP000251213">
    <property type="component" value="Unassembled WGS sequence"/>
</dbReference>
<evidence type="ECO:0000259" key="16">
    <source>
        <dbReference type="Pfam" id="PF00485"/>
    </source>
</evidence>
<feature type="binding site" evidence="14">
    <location>
        <begin position="93"/>
        <end position="100"/>
    </location>
    <ligand>
        <name>ATP</name>
        <dbReference type="ChEBI" id="CHEBI:30616"/>
    </ligand>
</feature>
<dbReference type="UniPathway" id="UPA00241">
    <property type="reaction ID" value="UER00352"/>
</dbReference>
<dbReference type="SUPFAM" id="SSF52540">
    <property type="entry name" value="P-loop containing nucleoside triphosphate hydrolases"/>
    <property type="match status" value="1"/>
</dbReference>
<keyword evidence="7 14" id="KW-0963">Cytoplasm</keyword>
<evidence type="ECO:0000256" key="7">
    <source>
        <dbReference type="ARBA" id="ARBA00022490"/>
    </source>
</evidence>
<dbReference type="InterPro" id="IPR004566">
    <property type="entry name" value="PanK"/>
</dbReference>
<dbReference type="InterPro" id="IPR006083">
    <property type="entry name" value="PRK/URK"/>
</dbReference>
<sequence>MTDNELLSPYITFTHPDWKQLRASVSLPLTEAELEKLRGINEKISLDEVSDIYLPLTRLLNIHVANNQDTYKAVNLFLGHLTPKVPYIIGIAGSVAVGKSTTARILQALLTRWPNHPKVDLVTTDGFLYPNRILEQRGIMKRKGFPESYDLQKLIKFLIDVKSGKAEVTAPVYSHLEYDIIPNQFQTIRQPDILIIEGLNILQTPRHQKASRPRLTVSDFIDFSIYVDADEQDIMQWYIDRFHVLCRTAFQNPHSYFHRYADLSEDEATKIATQIWNDINGINLEKNIIPTRYRSSLILKKGACHRIKEIKLRKL</sequence>